<dbReference type="InterPro" id="IPR052909">
    <property type="entry name" value="Transposase_6_like"/>
</dbReference>
<evidence type="ECO:0000259" key="2">
    <source>
        <dbReference type="Pfam" id="PF13340"/>
    </source>
</evidence>
<dbReference type="RefSeq" id="WP_281262830.1">
    <property type="nucleotide sequence ID" value="NZ_BEVZ01000002.1"/>
</dbReference>
<gene>
    <name evidence="3" type="ORF">AB0E65_29295</name>
</gene>
<dbReference type="EMBL" id="JBEZUR010000093">
    <property type="protein sequence ID" value="MEU3558271.1"/>
    <property type="molecule type" value="Genomic_DNA"/>
</dbReference>
<feature type="region of interest" description="Disordered" evidence="1">
    <location>
        <begin position="144"/>
        <end position="176"/>
    </location>
</feature>
<dbReference type="Proteomes" id="UP001550850">
    <property type="component" value="Unassembled WGS sequence"/>
</dbReference>
<dbReference type="InterPro" id="IPR025161">
    <property type="entry name" value="IS402-like_dom"/>
</dbReference>
<evidence type="ECO:0000256" key="1">
    <source>
        <dbReference type="SAM" id="MobiDB-lite"/>
    </source>
</evidence>
<comment type="caution">
    <text evidence="3">The sequence shown here is derived from an EMBL/GenBank/DDBJ whole genome shotgun (WGS) entry which is preliminary data.</text>
</comment>
<dbReference type="PANTHER" id="PTHR46637:SF1">
    <property type="entry name" value="BLL5188 PROTEIN"/>
    <property type="match status" value="1"/>
</dbReference>
<sequence>MVRRHEFSVAEWAVLSRLPPSSGVAGRPRSDDRVVLNGIAWKPGTGSAWRDVPERYGSRQTLCTPFRRPGLWTEPSRACCGSSRPRRTRPGTSSAGCRSLHHQRVHQHAADGSCLCGCLPRRTGAWGAGTASVAHAAAREVVGDSPCPVVDDSTGAAGRPLRPPPTPASRMPCSTS</sequence>
<keyword evidence="4" id="KW-1185">Reference proteome</keyword>
<organism evidence="3 4">
    <name type="scientific">Streptomyces fragilis</name>
    <dbReference type="NCBI Taxonomy" id="67301"/>
    <lineage>
        <taxon>Bacteria</taxon>
        <taxon>Bacillati</taxon>
        <taxon>Actinomycetota</taxon>
        <taxon>Actinomycetes</taxon>
        <taxon>Kitasatosporales</taxon>
        <taxon>Streptomycetaceae</taxon>
        <taxon>Streptomyces</taxon>
    </lineage>
</organism>
<dbReference type="Pfam" id="PF13340">
    <property type="entry name" value="DUF4096"/>
    <property type="match status" value="1"/>
</dbReference>
<evidence type="ECO:0000313" key="3">
    <source>
        <dbReference type="EMBL" id="MEU3558271.1"/>
    </source>
</evidence>
<protein>
    <submittedName>
        <fullName evidence="3">Transposase</fullName>
    </submittedName>
</protein>
<name>A0ABV2YRC1_9ACTN</name>
<feature type="domain" description="Insertion element IS402-like" evidence="2">
    <location>
        <begin position="10"/>
        <end position="68"/>
    </location>
</feature>
<dbReference type="PANTHER" id="PTHR46637">
    <property type="entry name" value="TIS1421-TRANSPOSASE PROTEIN A"/>
    <property type="match status" value="1"/>
</dbReference>
<accession>A0ABV2YRC1</accession>
<reference evidence="3 4" key="1">
    <citation type="submission" date="2024-06" db="EMBL/GenBank/DDBJ databases">
        <title>The Natural Products Discovery Center: Release of the First 8490 Sequenced Strains for Exploring Actinobacteria Biosynthetic Diversity.</title>
        <authorList>
            <person name="Kalkreuter E."/>
            <person name="Kautsar S.A."/>
            <person name="Yang D."/>
            <person name="Bader C.D."/>
            <person name="Teijaro C.N."/>
            <person name="Fluegel L."/>
            <person name="Davis C.M."/>
            <person name="Simpson J.R."/>
            <person name="Lauterbach L."/>
            <person name="Steele A.D."/>
            <person name="Gui C."/>
            <person name="Meng S."/>
            <person name="Li G."/>
            <person name="Viehrig K."/>
            <person name="Ye F."/>
            <person name="Su P."/>
            <person name="Kiefer A.F."/>
            <person name="Nichols A."/>
            <person name="Cepeda A.J."/>
            <person name="Yan W."/>
            <person name="Fan B."/>
            <person name="Jiang Y."/>
            <person name="Adhikari A."/>
            <person name="Zheng C.-J."/>
            <person name="Schuster L."/>
            <person name="Cowan T.M."/>
            <person name="Smanski M.J."/>
            <person name="Chevrette M.G."/>
            <person name="De Carvalho L.P.S."/>
            <person name="Shen B."/>
        </authorList>
    </citation>
    <scope>NUCLEOTIDE SEQUENCE [LARGE SCALE GENOMIC DNA]</scope>
    <source>
        <strain evidence="3 4">NPDC038104</strain>
    </source>
</reference>
<proteinExistence type="predicted"/>
<evidence type="ECO:0000313" key="4">
    <source>
        <dbReference type="Proteomes" id="UP001550850"/>
    </source>
</evidence>